<evidence type="ECO:0000313" key="1">
    <source>
        <dbReference type="EMBL" id="SLM30795.1"/>
    </source>
</evidence>
<evidence type="ECO:0000313" key="2">
    <source>
        <dbReference type="Proteomes" id="UP000191931"/>
    </source>
</evidence>
<sequence length="109" mass="12108">MIALQNSKGTACSVASTYQKSVEATKRLTHIQSTNFKEANSILAILSYSNPDLITLDDITNISGVISKNSNNNLNSFCWGCSYNKQLPTLFRLTILPVISDEEFPKYEI</sequence>
<organism evidence="1 2">
    <name type="scientific">Desulfamplus magnetovallimortis</name>
    <dbReference type="NCBI Taxonomy" id="1246637"/>
    <lineage>
        <taxon>Bacteria</taxon>
        <taxon>Pseudomonadati</taxon>
        <taxon>Thermodesulfobacteriota</taxon>
        <taxon>Desulfobacteria</taxon>
        <taxon>Desulfobacterales</taxon>
        <taxon>Desulfobacteraceae</taxon>
        <taxon>Desulfamplus</taxon>
    </lineage>
</organism>
<protein>
    <submittedName>
        <fullName evidence="1">Uncharacterized protein</fullName>
    </submittedName>
</protein>
<accession>A0A1W1HEI6</accession>
<name>A0A1W1HEI6_9BACT</name>
<dbReference type="AlphaFoldDB" id="A0A1W1HEI6"/>
<gene>
    <name evidence="1" type="ORF">MTBBW1_2410013</name>
</gene>
<keyword evidence="2" id="KW-1185">Reference proteome</keyword>
<proteinExistence type="predicted"/>
<dbReference type="Proteomes" id="UP000191931">
    <property type="component" value="Unassembled WGS sequence"/>
</dbReference>
<reference evidence="1 2" key="1">
    <citation type="submission" date="2017-03" db="EMBL/GenBank/DDBJ databases">
        <authorList>
            <person name="Afonso C.L."/>
            <person name="Miller P.J."/>
            <person name="Scott M.A."/>
            <person name="Spackman E."/>
            <person name="Goraichik I."/>
            <person name="Dimitrov K.M."/>
            <person name="Suarez D.L."/>
            <person name="Swayne D.E."/>
        </authorList>
    </citation>
    <scope>NUCLEOTIDE SEQUENCE [LARGE SCALE GENOMIC DNA]</scope>
    <source>
        <strain evidence="1">PRJEB14757</strain>
    </source>
</reference>
<dbReference type="STRING" id="1246637.MTBBW1_2410013"/>
<dbReference type="EMBL" id="FWEV01000159">
    <property type="protein sequence ID" value="SLM30795.1"/>
    <property type="molecule type" value="Genomic_DNA"/>
</dbReference>